<dbReference type="RefSeq" id="WP_012844900.1">
    <property type="nucleotide sequence ID" value="NC_013501.1"/>
</dbReference>
<evidence type="ECO:0008006" key="3">
    <source>
        <dbReference type="Google" id="ProtNLM"/>
    </source>
</evidence>
<reference evidence="1 2" key="1">
    <citation type="journal article" date="2009" name="Stand. Genomic Sci.">
        <title>Complete genome sequence of Rhodothermus marinus type strain (R-10).</title>
        <authorList>
            <person name="Nolan M."/>
            <person name="Tindall B.J."/>
            <person name="Pomrenke H."/>
            <person name="Lapidus A."/>
            <person name="Copeland A."/>
            <person name="Glavina Del Rio T."/>
            <person name="Lucas S."/>
            <person name="Chen F."/>
            <person name="Tice H."/>
            <person name="Cheng J.F."/>
            <person name="Saunders E."/>
            <person name="Han C."/>
            <person name="Bruce D."/>
            <person name="Goodwin L."/>
            <person name="Chain P."/>
            <person name="Pitluck S."/>
            <person name="Ovchinikova G."/>
            <person name="Pati A."/>
            <person name="Ivanova N."/>
            <person name="Mavromatis K."/>
            <person name="Chen A."/>
            <person name="Palaniappan K."/>
            <person name="Land M."/>
            <person name="Hauser L."/>
            <person name="Chang Y.J."/>
            <person name="Jeffries C.D."/>
            <person name="Brettin T."/>
            <person name="Goker M."/>
            <person name="Bristow J."/>
            <person name="Eisen J.A."/>
            <person name="Markowitz V."/>
            <person name="Hugenholtz P."/>
            <person name="Kyrpides N.C."/>
            <person name="Klenk H.P."/>
            <person name="Detter J.C."/>
        </authorList>
    </citation>
    <scope>NUCLEOTIDE SEQUENCE [LARGE SCALE GENOMIC DNA]</scope>
    <source>
        <strain evidence="2">ATCC 43812 / DSM 4252 / R-10</strain>
    </source>
</reference>
<name>D0MF34_RHOM4</name>
<evidence type="ECO:0000313" key="2">
    <source>
        <dbReference type="Proteomes" id="UP000002221"/>
    </source>
</evidence>
<gene>
    <name evidence="1" type="ordered locus">Rmar_2412</name>
</gene>
<dbReference type="Proteomes" id="UP000002221">
    <property type="component" value="Chromosome"/>
</dbReference>
<dbReference type="OrthoDB" id="1494060at2"/>
<sequence>MQRLRWIGIGLLLAGSLWAGYRLGRWWQRLQLEEVVRRRVVTTVQQEVPASFLVVGTATVMVTVEASSHKEWLGIDLGTTTARVRVPGTVHYGFDVRALRPEMIRLRPDRVVEVVLPPLAVQAVEPQLEALEIETQVGWARLYRSSGRRMEQEALRQVNAALRRQAEAYLTDSPMPRHYAAEALRRLLVPVLAAVGIDSVQVVGAPSRILVEE</sequence>
<dbReference type="AlphaFoldDB" id="D0MF34"/>
<accession>D0MF34</accession>
<dbReference type="EMBL" id="CP001807">
    <property type="protein sequence ID" value="ACY49290.1"/>
    <property type="molecule type" value="Genomic_DNA"/>
</dbReference>
<keyword evidence="2" id="KW-1185">Reference proteome</keyword>
<dbReference type="STRING" id="518766.Rmar_2412"/>
<dbReference type="KEGG" id="rmr:Rmar_2412"/>
<dbReference type="Pfam" id="PF14014">
    <property type="entry name" value="DUF4230"/>
    <property type="match status" value="1"/>
</dbReference>
<proteinExistence type="predicted"/>
<organism evidence="1 2">
    <name type="scientific">Rhodothermus marinus (strain ATCC 43812 / DSM 4252 / R-10)</name>
    <name type="common">Rhodothermus obamensis</name>
    <dbReference type="NCBI Taxonomy" id="518766"/>
    <lineage>
        <taxon>Bacteria</taxon>
        <taxon>Pseudomonadati</taxon>
        <taxon>Rhodothermota</taxon>
        <taxon>Rhodothermia</taxon>
        <taxon>Rhodothermales</taxon>
        <taxon>Rhodothermaceae</taxon>
        <taxon>Rhodothermus</taxon>
    </lineage>
</organism>
<dbReference type="InterPro" id="IPR025324">
    <property type="entry name" value="DUF4230"/>
</dbReference>
<dbReference type="eggNOG" id="ENOG5032J40">
    <property type="taxonomic scope" value="Bacteria"/>
</dbReference>
<evidence type="ECO:0000313" key="1">
    <source>
        <dbReference type="EMBL" id="ACY49290.1"/>
    </source>
</evidence>
<protein>
    <recommendedName>
        <fullName evidence="3">DUF4230 domain-containing protein</fullName>
    </recommendedName>
</protein>
<dbReference type="HOGENOM" id="CLU_1288130_0_0_10"/>